<gene>
    <name evidence="2" type="ORF">ASPBRDRAFT_604917</name>
</gene>
<feature type="compositionally biased region" description="Pro residues" evidence="1">
    <location>
        <begin position="27"/>
        <end position="41"/>
    </location>
</feature>
<reference evidence="3" key="1">
    <citation type="journal article" date="2017" name="Genome Biol.">
        <title>Comparative genomics reveals high biological diversity and specific adaptations in the industrially and medically important fungal genus Aspergillus.</title>
        <authorList>
            <person name="de Vries R.P."/>
            <person name="Riley R."/>
            <person name="Wiebenga A."/>
            <person name="Aguilar-Osorio G."/>
            <person name="Amillis S."/>
            <person name="Uchima C.A."/>
            <person name="Anderluh G."/>
            <person name="Asadollahi M."/>
            <person name="Askin M."/>
            <person name="Barry K."/>
            <person name="Battaglia E."/>
            <person name="Bayram O."/>
            <person name="Benocci T."/>
            <person name="Braus-Stromeyer S.A."/>
            <person name="Caldana C."/>
            <person name="Canovas D."/>
            <person name="Cerqueira G.C."/>
            <person name="Chen F."/>
            <person name="Chen W."/>
            <person name="Choi C."/>
            <person name="Clum A."/>
            <person name="Dos Santos R.A."/>
            <person name="Damasio A.R."/>
            <person name="Diallinas G."/>
            <person name="Emri T."/>
            <person name="Fekete E."/>
            <person name="Flipphi M."/>
            <person name="Freyberg S."/>
            <person name="Gallo A."/>
            <person name="Gournas C."/>
            <person name="Habgood R."/>
            <person name="Hainaut M."/>
            <person name="Harispe M.L."/>
            <person name="Henrissat B."/>
            <person name="Hilden K.S."/>
            <person name="Hope R."/>
            <person name="Hossain A."/>
            <person name="Karabika E."/>
            <person name="Karaffa L."/>
            <person name="Karanyi Z."/>
            <person name="Krasevec N."/>
            <person name="Kuo A."/>
            <person name="Kusch H."/>
            <person name="LaButti K."/>
            <person name="Lagendijk E.L."/>
            <person name="Lapidus A."/>
            <person name="Levasseur A."/>
            <person name="Lindquist E."/>
            <person name="Lipzen A."/>
            <person name="Logrieco A.F."/>
            <person name="MacCabe A."/>
            <person name="Maekelae M.R."/>
            <person name="Malavazi I."/>
            <person name="Melin P."/>
            <person name="Meyer V."/>
            <person name="Mielnichuk N."/>
            <person name="Miskei M."/>
            <person name="Molnar A.P."/>
            <person name="Mule G."/>
            <person name="Ngan C.Y."/>
            <person name="Orejas M."/>
            <person name="Orosz E."/>
            <person name="Ouedraogo J.P."/>
            <person name="Overkamp K.M."/>
            <person name="Park H.-S."/>
            <person name="Perrone G."/>
            <person name="Piumi F."/>
            <person name="Punt P.J."/>
            <person name="Ram A.F."/>
            <person name="Ramon A."/>
            <person name="Rauscher S."/>
            <person name="Record E."/>
            <person name="Riano-Pachon D.M."/>
            <person name="Robert V."/>
            <person name="Roehrig J."/>
            <person name="Ruller R."/>
            <person name="Salamov A."/>
            <person name="Salih N.S."/>
            <person name="Samson R.A."/>
            <person name="Sandor E."/>
            <person name="Sanguinetti M."/>
            <person name="Schuetze T."/>
            <person name="Sepcic K."/>
            <person name="Shelest E."/>
            <person name="Sherlock G."/>
            <person name="Sophianopoulou V."/>
            <person name="Squina F.M."/>
            <person name="Sun H."/>
            <person name="Susca A."/>
            <person name="Todd R.B."/>
            <person name="Tsang A."/>
            <person name="Unkles S.E."/>
            <person name="van de Wiele N."/>
            <person name="van Rossen-Uffink D."/>
            <person name="Oliveira J.V."/>
            <person name="Vesth T.C."/>
            <person name="Visser J."/>
            <person name="Yu J.-H."/>
            <person name="Zhou M."/>
            <person name="Andersen M.R."/>
            <person name="Archer D.B."/>
            <person name="Baker S.E."/>
            <person name="Benoit I."/>
            <person name="Brakhage A.A."/>
            <person name="Braus G.H."/>
            <person name="Fischer R."/>
            <person name="Frisvad J.C."/>
            <person name="Goldman G.H."/>
            <person name="Houbraken J."/>
            <person name="Oakley B."/>
            <person name="Pocsi I."/>
            <person name="Scazzocchio C."/>
            <person name="Seiboth B."/>
            <person name="vanKuyk P.A."/>
            <person name="Wortman J."/>
            <person name="Dyer P.S."/>
            <person name="Grigoriev I.V."/>
        </authorList>
    </citation>
    <scope>NUCLEOTIDE SEQUENCE [LARGE SCALE GENOMIC DNA]</scope>
    <source>
        <strain evidence="3">CBS 101740 / IMI 381727 / IBT 21946</strain>
    </source>
</reference>
<dbReference type="EMBL" id="KV878685">
    <property type="protein sequence ID" value="OJJ71177.1"/>
    <property type="molecule type" value="Genomic_DNA"/>
</dbReference>
<protein>
    <submittedName>
        <fullName evidence="2">Uncharacterized protein</fullName>
    </submittedName>
</protein>
<accession>A0A1L9UHH6</accession>
<feature type="region of interest" description="Disordered" evidence="1">
    <location>
        <begin position="1"/>
        <end position="47"/>
    </location>
</feature>
<keyword evidence="3" id="KW-1185">Reference proteome</keyword>
<dbReference type="GeneID" id="93580733"/>
<dbReference type="AlphaFoldDB" id="A0A1L9UHH6"/>
<evidence type="ECO:0000256" key="1">
    <source>
        <dbReference type="SAM" id="MobiDB-lite"/>
    </source>
</evidence>
<proteinExistence type="predicted"/>
<sequence>MCSEASHLRWQLGRRLPRINPDQPKPHSNPPSSSPISPEPASPGKHAQHALIWLTQLLVRVSHSCKPTPVPVATRHDSHDTWLYVRNAAS</sequence>
<organism evidence="2 3">
    <name type="scientific">Aspergillus brasiliensis (strain CBS 101740 / IMI 381727 / IBT 21946)</name>
    <dbReference type="NCBI Taxonomy" id="767769"/>
    <lineage>
        <taxon>Eukaryota</taxon>
        <taxon>Fungi</taxon>
        <taxon>Dikarya</taxon>
        <taxon>Ascomycota</taxon>
        <taxon>Pezizomycotina</taxon>
        <taxon>Eurotiomycetes</taxon>
        <taxon>Eurotiomycetidae</taxon>
        <taxon>Eurotiales</taxon>
        <taxon>Aspergillaceae</taxon>
        <taxon>Aspergillus</taxon>
        <taxon>Aspergillus subgen. Circumdati</taxon>
    </lineage>
</organism>
<evidence type="ECO:0000313" key="3">
    <source>
        <dbReference type="Proteomes" id="UP000184499"/>
    </source>
</evidence>
<name>A0A1L9UHH6_ASPBC</name>
<dbReference type="VEuPathDB" id="FungiDB:ASPBRDRAFT_604917"/>
<dbReference type="Proteomes" id="UP000184499">
    <property type="component" value="Unassembled WGS sequence"/>
</dbReference>
<evidence type="ECO:0000313" key="2">
    <source>
        <dbReference type="EMBL" id="OJJ71177.1"/>
    </source>
</evidence>
<dbReference type="RefSeq" id="XP_067478425.1">
    <property type="nucleotide sequence ID" value="XM_067628245.1"/>
</dbReference>